<keyword evidence="2 3" id="KW-0819">tRNA processing</keyword>
<dbReference type="GO" id="GO:0005829">
    <property type="term" value="C:cytosol"/>
    <property type="evidence" value="ECO:0007669"/>
    <property type="project" value="TreeGrafter"/>
</dbReference>
<comment type="pathway">
    <text evidence="3">tRNA modification; 5-methoxycarbonylmethyl-2-thiouridine-tRNA biosynthesis.</text>
</comment>
<dbReference type="GO" id="GO:0016783">
    <property type="term" value="F:sulfurtransferase activity"/>
    <property type="evidence" value="ECO:0007669"/>
    <property type="project" value="TreeGrafter"/>
</dbReference>
<dbReference type="Gene3D" id="3.40.50.620">
    <property type="entry name" value="HUPs"/>
    <property type="match status" value="1"/>
</dbReference>
<dbReference type="InterPro" id="IPR014729">
    <property type="entry name" value="Rossmann-like_a/b/a_fold"/>
</dbReference>
<reference evidence="5" key="1">
    <citation type="journal article" date="2020" name="Stud. Mycol.">
        <title>101 Dothideomycetes genomes: a test case for predicting lifestyles and emergence of pathogens.</title>
        <authorList>
            <person name="Haridas S."/>
            <person name="Albert R."/>
            <person name="Binder M."/>
            <person name="Bloem J."/>
            <person name="Labutti K."/>
            <person name="Salamov A."/>
            <person name="Andreopoulos B."/>
            <person name="Baker S."/>
            <person name="Barry K."/>
            <person name="Bills G."/>
            <person name="Bluhm B."/>
            <person name="Cannon C."/>
            <person name="Castanera R."/>
            <person name="Culley D."/>
            <person name="Daum C."/>
            <person name="Ezra D."/>
            <person name="Gonzalez J."/>
            <person name="Henrissat B."/>
            <person name="Kuo A."/>
            <person name="Liang C."/>
            <person name="Lipzen A."/>
            <person name="Lutzoni F."/>
            <person name="Magnuson J."/>
            <person name="Mondo S."/>
            <person name="Nolan M."/>
            <person name="Ohm R."/>
            <person name="Pangilinan J."/>
            <person name="Park H.-J."/>
            <person name="Ramirez L."/>
            <person name="Alfaro M."/>
            <person name="Sun H."/>
            <person name="Tritt A."/>
            <person name="Yoshinaga Y."/>
            <person name="Zwiers L.-H."/>
            <person name="Turgeon B."/>
            <person name="Goodwin S."/>
            <person name="Spatafora J."/>
            <person name="Crous P."/>
            <person name="Grigoriev I."/>
        </authorList>
    </citation>
    <scope>NUCLEOTIDE SEQUENCE</scope>
    <source>
        <strain evidence="5">SCOH1-5</strain>
    </source>
</reference>
<keyword evidence="1 3" id="KW-0963">Cytoplasm</keyword>
<evidence type="ECO:0000256" key="1">
    <source>
        <dbReference type="ARBA" id="ARBA00022490"/>
    </source>
</evidence>
<dbReference type="InterPro" id="IPR019407">
    <property type="entry name" value="CTU2"/>
</dbReference>
<dbReference type="OrthoDB" id="25129at2759"/>
<proteinExistence type="inferred from homology"/>
<protein>
    <recommendedName>
        <fullName evidence="3">Cytoplasmic tRNA 2-thiolation protein 2</fullName>
    </recommendedName>
</protein>
<feature type="region of interest" description="Disordered" evidence="4">
    <location>
        <begin position="151"/>
        <end position="173"/>
    </location>
</feature>
<name>A0A6A6FSZ4_9PEZI</name>
<organism evidence="5 6">
    <name type="scientific">Cercospora zeae-maydis SCOH1-5</name>
    <dbReference type="NCBI Taxonomy" id="717836"/>
    <lineage>
        <taxon>Eukaryota</taxon>
        <taxon>Fungi</taxon>
        <taxon>Dikarya</taxon>
        <taxon>Ascomycota</taxon>
        <taxon>Pezizomycotina</taxon>
        <taxon>Dothideomycetes</taxon>
        <taxon>Dothideomycetidae</taxon>
        <taxon>Mycosphaerellales</taxon>
        <taxon>Mycosphaerellaceae</taxon>
        <taxon>Cercospora</taxon>
    </lineage>
</organism>
<dbReference type="EMBL" id="ML992664">
    <property type="protein sequence ID" value="KAF2216414.1"/>
    <property type="molecule type" value="Genomic_DNA"/>
</dbReference>
<evidence type="ECO:0000256" key="3">
    <source>
        <dbReference type="HAMAP-Rule" id="MF_03054"/>
    </source>
</evidence>
<evidence type="ECO:0000313" key="5">
    <source>
        <dbReference type="EMBL" id="KAF2216414.1"/>
    </source>
</evidence>
<dbReference type="GO" id="GO:0002143">
    <property type="term" value="P:tRNA wobble position uridine thiolation"/>
    <property type="evidence" value="ECO:0007669"/>
    <property type="project" value="TreeGrafter"/>
</dbReference>
<comment type="similarity">
    <text evidence="3">Belongs to the CTU2/NCS2 family.</text>
</comment>
<comment type="subcellular location">
    <subcellularLocation>
        <location evidence="3">Cytoplasm</location>
    </subcellularLocation>
</comment>
<dbReference type="HAMAP" id="MF_03054">
    <property type="entry name" value="CTU2"/>
    <property type="match status" value="1"/>
</dbReference>
<feature type="compositionally biased region" description="Polar residues" evidence="4">
    <location>
        <begin position="161"/>
        <end position="173"/>
    </location>
</feature>
<accession>A0A6A6FSZ4</accession>
<dbReference type="Proteomes" id="UP000799539">
    <property type="component" value="Unassembled WGS sequence"/>
</dbReference>
<evidence type="ECO:0000256" key="2">
    <source>
        <dbReference type="ARBA" id="ARBA00022694"/>
    </source>
</evidence>
<dbReference type="GO" id="GO:0000049">
    <property type="term" value="F:tRNA binding"/>
    <property type="evidence" value="ECO:0007669"/>
    <property type="project" value="InterPro"/>
</dbReference>
<evidence type="ECO:0000313" key="6">
    <source>
        <dbReference type="Proteomes" id="UP000799539"/>
    </source>
</evidence>
<dbReference type="PANTHER" id="PTHR20882">
    <property type="entry name" value="CYTOPLASMIC TRNA 2-THIOLATION PROTEIN 2"/>
    <property type="match status" value="1"/>
</dbReference>
<keyword evidence="6" id="KW-1185">Reference proteome</keyword>
<dbReference type="Pfam" id="PF10288">
    <property type="entry name" value="CTU2"/>
    <property type="match status" value="1"/>
</dbReference>
<dbReference type="GO" id="GO:0032447">
    <property type="term" value="P:protein urmylation"/>
    <property type="evidence" value="ECO:0007669"/>
    <property type="project" value="UniProtKB-UniRule"/>
</dbReference>
<dbReference type="UniPathway" id="UPA00988"/>
<dbReference type="PANTHER" id="PTHR20882:SF14">
    <property type="entry name" value="CYTOPLASMIC TRNA 2-THIOLATION PROTEIN 2"/>
    <property type="match status" value="1"/>
</dbReference>
<gene>
    <name evidence="3" type="primary">NCS2</name>
    <name evidence="3" type="synonym">CTU2</name>
    <name evidence="5" type="ORF">CERZMDRAFT_93709</name>
</gene>
<comment type="function">
    <text evidence="3">Plays a central role in 2-thiolation of mcm(5)S(2)U at tRNA wobble positions of tRNA(Lys), tRNA(Glu) and tRNA(Gln). May act by forming a heterodimer with NCS6 that ligates sulfur from thiocarboxylated URM1 onto the uridine of tRNAs at wobble position. Prior mcm(5) tRNA modification by the elongator complex is required for 2-thiolation. May also be involved in protein urmylation.</text>
</comment>
<dbReference type="AlphaFoldDB" id="A0A6A6FSZ4"/>
<sequence length="357" mass="40073">MPGRQTQQPVNEALCRRCQTLEPAIVVRNEPLCRSCFGRYVQTKVVKRMESFRVRNSEPGNEQKLLLPLAFDAGSLALLHILSQHLQNQIVKTGRPGYKLCVLHIDDRAADVETNPSLAALKARYPEHEYHTVLSTKILELDNVSALLPQSRQDQSHGGDQETLSQLFSSPKSASSQQDLKQILDRRLIVHEAKEHDCRAVLWSYSTTRLAEQILAETAKARGFALPWVINDGESPHGIHFYFPLREVLNKEIDAYLTYSDPTLDKWVVRSVKTAVSTKNTTIDDLMAQYFENVEQEYPSIVANVVRTAGKLQPTTLAEVEQQCELCNLPLEGQAPGRSRLCYGCIRTLPPGNAQAS</sequence>
<dbReference type="GO" id="GO:0016779">
    <property type="term" value="F:nucleotidyltransferase activity"/>
    <property type="evidence" value="ECO:0007669"/>
    <property type="project" value="UniProtKB-UniRule"/>
</dbReference>
<evidence type="ECO:0000256" key="4">
    <source>
        <dbReference type="SAM" id="MobiDB-lite"/>
    </source>
</evidence>